<dbReference type="AlphaFoldDB" id="A0A2M6WJL7"/>
<organism evidence="1 2">
    <name type="scientific">Candidatus Harrisonbacteria bacterium CG10_big_fil_rev_8_21_14_0_10_38_8</name>
    <dbReference type="NCBI Taxonomy" id="1974582"/>
    <lineage>
        <taxon>Bacteria</taxon>
        <taxon>Candidatus Harrisoniibacteriota</taxon>
    </lineage>
</organism>
<name>A0A2M6WJL7_9BACT</name>
<reference evidence="2" key="1">
    <citation type="submission" date="2017-09" db="EMBL/GenBank/DDBJ databases">
        <title>Depth-based differentiation of microbial function through sediment-hosted aquifers and enrichment of novel symbionts in the deep terrestrial subsurface.</title>
        <authorList>
            <person name="Probst A.J."/>
            <person name="Ladd B."/>
            <person name="Jarett J.K."/>
            <person name="Geller-Mcgrath D.E."/>
            <person name="Sieber C.M.K."/>
            <person name="Emerson J.B."/>
            <person name="Anantharaman K."/>
            <person name="Thomas B.C."/>
            <person name="Malmstrom R."/>
            <person name="Stieglmeier M."/>
            <person name="Klingl A."/>
            <person name="Woyke T."/>
            <person name="Ryan C.M."/>
            <person name="Banfield J.F."/>
        </authorList>
    </citation>
    <scope>NUCLEOTIDE SEQUENCE [LARGE SCALE GENOMIC DNA]</scope>
</reference>
<evidence type="ECO:0000313" key="2">
    <source>
        <dbReference type="Proteomes" id="UP000229112"/>
    </source>
</evidence>
<comment type="caution">
    <text evidence="1">The sequence shown here is derived from an EMBL/GenBank/DDBJ whole genome shotgun (WGS) entry which is preliminary data.</text>
</comment>
<dbReference type="Proteomes" id="UP000229112">
    <property type="component" value="Unassembled WGS sequence"/>
</dbReference>
<dbReference type="EMBL" id="PFAY01000023">
    <property type="protein sequence ID" value="PIT92963.1"/>
    <property type="molecule type" value="Genomic_DNA"/>
</dbReference>
<gene>
    <name evidence="1" type="ORF">COU06_02440</name>
</gene>
<protein>
    <submittedName>
        <fullName evidence="1">Uncharacterized protein</fullName>
    </submittedName>
</protein>
<proteinExistence type="predicted"/>
<sequence length="147" mass="16721">MESYSSQAEETPINRVIKTIQEAGSLTPEQRAHSWEDKYRGLVTEFFKGELTKEDITKVLNTASENYLFDEVSEVILDIVDPDKDGVMEFSDGSQVRLSTRKIPSDEIHGYYLPQEIQTTAEEERDGKPSTRVMIFGVADALMRVVR</sequence>
<accession>A0A2M6WJL7</accession>
<evidence type="ECO:0000313" key="1">
    <source>
        <dbReference type="EMBL" id="PIT92963.1"/>
    </source>
</evidence>